<dbReference type="AlphaFoldDB" id="A0A1F6WN94"/>
<gene>
    <name evidence="2" type="ORF">A2903_02840</name>
</gene>
<dbReference type="Proteomes" id="UP000178184">
    <property type="component" value="Unassembled WGS sequence"/>
</dbReference>
<evidence type="ECO:0000313" key="3">
    <source>
        <dbReference type="Proteomes" id="UP000178184"/>
    </source>
</evidence>
<sequence length="377" mass="37772">MIRKFLKPKKLKLFGKKSLSIFMMLALVFATSFILPNTATAAGLTAISDTMSRQAASQLSVHKIAFTSTSAIGVGGTIAITFPSGFTTTGLVITDLQICHGATTGLENGTAVVTGGTACTSTSETIAASPSTATVWGAVISGTTTVTFTAPSTSFTNTIAAGHKVIVTIAAAHMQNPTASTPNITITTTSDSGSVTVPIIADEQVVITATVTPTISFAISDVTIGFGALSTSTGRWATGTTGGDASATTPTAAHTLATATNGTGGYTISYNGATLTSGSDTISAMGGTVNDSDGDVGNTEQFGISASTDGTATIESGYERDSTASWKFVAGAATTLVTQAGPTATETVSVSYLANITATTEAGAYTTTLTYIATGNF</sequence>
<protein>
    <submittedName>
        <fullName evidence="2">Uncharacterized protein</fullName>
    </submittedName>
</protein>
<evidence type="ECO:0000256" key="1">
    <source>
        <dbReference type="SAM" id="SignalP"/>
    </source>
</evidence>
<organism evidence="2 3">
    <name type="scientific">Candidatus Nomurabacteria bacterium RIFCSPLOWO2_01_FULL_33_17</name>
    <dbReference type="NCBI Taxonomy" id="1801764"/>
    <lineage>
        <taxon>Bacteria</taxon>
        <taxon>Candidatus Nomuraibacteriota</taxon>
    </lineage>
</organism>
<feature type="chain" id="PRO_5009527355" evidence="1">
    <location>
        <begin position="42"/>
        <end position="377"/>
    </location>
</feature>
<keyword evidence="1" id="KW-0732">Signal</keyword>
<proteinExistence type="predicted"/>
<reference evidence="2 3" key="1">
    <citation type="journal article" date="2016" name="Nat. Commun.">
        <title>Thousands of microbial genomes shed light on interconnected biogeochemical processes in an aquifer system.</title>
        <authorList>
            <person name="Anantharaman K."/>
            <person name="Brown C.T."/>
            <person name="Hug L.A."/>
            <person name="Sharon I."/>
            <person name="Castelle C.J."/>
            <person name="Probst A.J."/>
            <person name="Thomas B.C."/>
            <person name="Singh A."/>
            <person name="Wilkins M.J."/>
            <person name="Karaoz U."/>
            <person name="Brodie E.L."/>
            <person name="Williams K.H."/>
            <person name="Hubbard S.S."/>
            <person name="Banfield J.F."/>
        </authorList>
    </citation>
    <scope>NUCLEOTIDE SEQUENCE [LARGE SCALE GENOMIC DNA]</scope>
</reference>
<evidence type="ECO:0000313" key="2">
    <source>
        <dbReference type="EMBL" id="OGI83286.1"/>
    </source>
</evidence>
<accession>A0A1F6WN94</accession>
<name>A0A1F6WN94_9BACT</name>
<dbReference type="STRING" id="1801764.A2903_02840"/>
<feature type="signal peptide" evidence="1">
    <location>
        <begin position="1"/>
        <end position="41"/>
    </location>
</feature>
<dbReference type="EMBL" id="MFUO01000031">
    <property type="protein sequence ID" value="OGI83286.1"/>
    <property type="molecule type" value="Genomic_DNA"/>
</dbReference>
<comment type="caution">
    <text evidence="2">The sequence shown here is derived from an EMBL/GenBank/DDBJ whole genome shotgun (WGS) entry which is preliminary data.</text>
</comment>